<accession>A0A1G2V1I3</accession>
<protein>
    <submittedName>
        <fullName evidence="1">Uncharacterized protein</fullName>
    </submittedName>
</protein>
<organism evidence="1 2">
    <name type="scientific">Candidatus Zambryskibacteria bacterium RIFOXYC1_FULL_39_10</name>
    <dbReference type="NCBI Taxonomy" id="1802779"/>
    <lineage>
        <taxon>Bacteria</taxon>
        <taxon>Candidatus Zambryskiibacteriota</taxon>
    </lineage>
</organism>
<proteinExistence type="predicted"/>
<evidence type="ECO:0000313" key="2">
    <source>
        <dbReference type="Proteomes" id="UP000177697"/>
    </source>
</evidence>
<name>A0A1G2V1I3_9BACT</name>
<reference evidence="1 2" key="1">
    <citation type="journal article" date="2016" name="Nat. Commun.">
        <title>Thousands of microbial genomes shed light on interconnected biogeochemical processes in an aquifer system.</title>
        <authorList>
            <person name="Anantharaman K."/>
            <person name="Brown C.T."/>
            <person name="Hug L.A."/>
            <person name="Sharon I."/>
            <person name="Castelle C.J."/>
            <person name="Probst A.J."/>
            <person name="Thomas B.C."/>
            <person name="Singh A."/>
            <person name="Wilkins M.J."/>
            <person name="Karaoz U."/>
            <person name="Brodie E.L."/>
            <person name="Williams K.H."/>
            <person name="Hubbard S.S."/>
            <person name="Banfield J.F."/>
        </authorList>
    </citation>
    <scope>NUCLEOTIDE SEQUENCE [LARGE SCALE GENOMIC DNA]</scope>
</reference>
<dbReference type="EMBL" id="MHWW01000008">
    <property type="protein sequence ID" value="OHB15482.1"/>
    <property type="molecule type" value="Genomic_DNA"/>
</dbReference>
<gene>
    <name evidence="1" type="ORF">A2431_02655</name>
</gene>
<comment type="caution">
    <text evidence="1">The sequence shown here is derived from an EMBL/GenBank/DDBJ whole genome shotgun (WGS) entry which is preliminary data.</text>
</comment>
<evidence type="ECO:0000313" key="1">
    <source>
        <dbReference type="EMBL" id="OHB15482.1"/>
    </source>
</evidence>
<dbReference type="Proteomes" id="UP000177697">
    <property type="component" value="Unassembled WGS sequence"/>
</dbReference>
<dbReference type="AlphaFoldDB" id="A0A1G2V1I3"/>
<sequence>MICKSGYDLEDKIFDRHSSGDRLVKKFKRKRKDFSVDLTRLISESSCIYPNTKVGESLYWLIKKELEKLGVDATGFVFVSAIDSITDARHFSDGVFYLPSVHQFPVTVDAYNIDSKSLNLLKDFWIDDFSGDRYKIADFQSDLFRHKNGSVEWKRNNQTSEAEGFLLVKPVDFRQHTRKRRPENHFVITPRDIGDRAGKRAFARMVARYFASKVA</sequence>